<feature type="compositionally biased region" description="Acidic residues" evidence="1">
    <location>
        <begin position="231"/>
        <end position="245"/>
    </location>
</feature>
<organism evidence="2 3">
    <name type="scientific">Extremus antarcticus</name>
    <dbReference type="NCBI Taxonomy" id="702011"/>
    <lineage>
        <taxon>Eukaryota</taxon>
        <taxon>Fungi</taxon>
        <taxon>Dikarya</taxon>
        <taxon>Ascomycota</taxon>
        <taxon>Pezizomycotina</taxon>
        <taxon>Dothideomycetes</taxon>
        <taxon>Dothideomycetidae</taxon>
        <taxon>Mycosphaerellales</taxon>
        <taxon>Extremaceae</taxon>
        <taxon>Extremus</taxon>
    </lineage>
</organism>
<feature type="compositionally biased region" description="Polar residues" evidence="1">
    <location>
        <begin position="307"/>
        <end position="328"/>
    </location>
</feature>
<dbReference type="Proteomes" id="UP001271007">
    <property type="component" value="Unassembled WGS sequence"/>
</dbReference>
<feature type="region of interest" description="Disordered" evidence="1">
    <location>
        <begin position="643"/>
        <end position="807"/>
    </location>
</feature>
<comment type="caution">
    <text evidence="2">The sequence shown here is derived from an EMBL/GenBank/DDBJ whole genome shotgun (WGS) entry which is preliminary data.</text>
</comment>
<keyword evidence="3" id="KW-1185">Reference proteome</keyword>
<proteinExistence type="predicted"/>
<evidence type="ECO:0000313" key="2">
    <source>
        <dbReference type="EMBL" id="KAK3053590.1"/>
    </source>
</evidence>
<accession>A0AAJ0G9N9</accession>
<feature type="compositionally biased region" description="Gly residues" evidence="1">
    <location>
        <begin position="794"/>
        <end position="807"/>
    </location>
</feature>
<evidence type="ECO:0000313" key="3">
    <source>
        <dbReference type="Proteomes" id="UP001271007"/>
    </source>
</evidence>
<feature type="compositionally biased region" description="Basic and acidic residues" evidence="1">
    <location>
        <begin position="127"/>
        <end position="230"/>
    </location>
</feature>
<gene>
    <name evidence="2" type="ORF">LTR09_005334</name>
</gene>
<feature type="compositionally biased region" description="Polar residues" evidence="1">
    <location>
        <begin position="666"/>
        <end position="678"/>
    </location>
</feature>
<feature type="compositionally biased region" description="Basic and acidic residues" evidence="1">
    <location>
        <begin position="253"/>
        <end position="265"/>
    </location>
</feature>
<feature type="region of interest" description="Disordered" evidence="1">
    <location>
        <begin position="32"/>
        <end position="587"/>
    </location>
</feature>
<dbReference type="EMBL" id="JAWDJX010000015">
    <property type="protein sequence ID" value="KAK3053590.1"/>
    <property type="molecule type" value="Genomic_DNA"/>
</dbReference>
<feature type="compositionally biased region" description="Polar residues" evidence="1">
    <location>
        <begin position="538"/>
        <end position="552"/>
    </location>
</feature>
<feature type="compositionally biased region" description="Gly residues" evidence="1">
    <location>
        <begin position="741"/>
        <end position="750"/>
    </location>
</feature>
<protein>
    <submittedName>
        <fullName evidence="2">Uncharacterized protein</fullName>
    </submittedName>
</protein>
<name>A0AAJ0G9N9_9PEZI</name>
<evidence type="ECO:0000256" key="1">
    <source>
        <dbReference type="SAM" id="MobiDB-lite"/>
    </source>
</evidence>
<dbReference type="AlphaFoldDB" id="A0AAJ0G9N9"/>
<reference evidence="2" key="1">
    <citation type="submission" date="2023-04" db="EMBL/GenBank/DDBJ databases">
        <title>Black Yeasts Isolated from many extreme environments.</title>
        <authorList>
            <person name="Coleine C."/>
            <person name="Stajich J.E."/>
            <person name="Selbmann L."/>
        </authorList>
    </citation>
    <scope>NUCLEOTIDE SEQUENCE</scope>
    <source>
        <strain evidence="2">CCFEE 5312</strain>
    </source>
</reference>
<dbReference type="Pfam" id="PF20566">
    <property type="entry name" value="Eap1"/>
    <property type="match status" value="2"/>
</dbReference>
<dbReference type="InterPro" id="IPR046784">
    <property type="entry name" value="Eap1"/>
</dbReference>
<sequence>MAVRRYTREELFTLRSSPLVQKPEDLPAIEQWLDESTQAQNASGSNRTSQRAPQSKVAGAGAGDASPMGNFSTGLRPSLMSARSARQGEDVSLGPPRSVFPSSRNVSKLSDFAGEKDGEGNGGEEQEAGRNRMAGDRFNRNKSMNDKEYDDRWSSVRERRNGGEDGQRPDNKHGRRDREQDGERRNGDSRWGGRGEERRQTGERTSWRDREQDKKERTWERGGRQEKAPEWMDESDPPPGAEDDLGSMGMPRNQEDFQKWKDAMSGKKAPVEVAEPEPPPARETKPAATLNIGGFMDKPLGVFGEGNTPSGSTMGSLATAPKSAQPTGKASRFASMFNKDPQPREEPAAQPKSTDTKPNGSAEDEVGFQRIMQMLGGTGIGPAAPAEAPSSPPAKTTGSGPRQKSRFNAFFDSAPKSPEMMQVPPDVASRVNDGELHLGGRGAASEPPQMFGGTEGRNEHQSARGFMPGNPISPDPIASSQREQQRQPPPPRANDVLLEQPPIRATATPDTSIHDLLASRPALRPEGHDKNSAFLLNLLQTKGSSRPPSQQARPDGNFPLWLDQPQNPQEPHAPKPRVPPPPGLFEDQLTRNALQDPLRQELTQQMPSDMPQRRTSQRAPPGFYDEQNLFLQQAQQAQAAQRRGYNEPAQQLPPGGRRMSGHPNLPQMQIPNLQQQYQHAPPQGLPDFMQSPVAQQGPPPGFNPHMPRHPPGIHNIPNIFQAPQQPPAPPQSQQGSREPPGFGGMAGLGGMQSPPNAPPGFYGGPQGLPPGFMHGVPASVGPNMRNARPFDGGFDNGPGLGGPGPRR</sequence>
<feature type="compositionally biased region" description="Polar residues" evidence="1">
    <location>
        <begin position="34"/>
        <end position="53"/>
    </location>
</feature>